<reference evidence="2" key="1">
    <citation type="submission" date="2017-02" db="EMBL/GenBank/DDBJ databases">
        <authorList>
            <person name="Varghese N."/>
            <person name="Submissions S."/>
        </authorList>
    </citation>
    <scope>NUCLEOTIDE SEQUENCE [LARGE SCALE GENOMIC DNA]</scope>
    <source>
        <strain evidence="2">DSM 22224</strain>
    </source>
</reference>
<evidence type="ECO:0000313" key="1">
    <source>
        <dbReference type="EMBL" id="SKA29840.1"/>
    </source>
</evidence>
<dbReference type="STRING" id="634771.SAMN04488128_103179"/>
<protein>
    <submittedName>
        <fullName evidence="1">Uncharacterized protein</fullName>
    </submittedName>
</protein>
<dbReference type="RefSeq" id="WP_143312999.1">
    <property type="nucleotide sequence ID" value="NZ_FUWZ01000003.1"/>
</dbReference>
<proteinExistence type="predicted"/>
<accession>A0A1T4SNL5</accession>
<dbReference type="Proteomes" id="UP000190367">
    <property type="component" value="Unassembled WGS sequence"/>
</dbReference>
<keyword evidence="2" id="KW-1185">Reference proteome</keyword>
<organism evidence="1 2">
    <name type="scientific">Chitinophaga eiseniae</name>
    <dbReference type="NCBI Taxonomy" id="634771"/>
    <lineage>
        <taxon>Bacteria</taxon>
        <taxon>Pseudomonadati</taxon>
        <taxon>Bacteroidota</taxon>
        <taxon>Chitinophagia</taxon>
        <taxon>Chitinophagales</taxon>
        <taxon>Chitinophagaceae</taxon>
        <taxon>Chitinophaga</taxon>
    </lineage>
</organism>
<dbReference type="EMBL" id="FUWZ01000003">
    <property type="protein sequence ID" value="SKA29840.1"/>
    <property type="molecule type" value="Genomic_DNA"/>
</dbReference>
<gene>
    <name evidence="1" type="ORF">SAMN04488128_103179</name>
</gene>
<sequence>MIKVTDLRINNLINYRGAEMYVYSLDRGGHTFFKINDIAINKETGCTIDGGEMVYSGIPITAEWLGRFGFIRGENVANRNVFYSTGAHKYIYAVYLDGEVSLRDVTSVCTEVFTGVKIEFVHQLQNMYFALVGEELQDVVNAK</sequence>
<dbReference type="AlphaFoldDB" id="A0A1T4SNL5"/>
<name>A0A1T4SNL5_9BACT</name>
<evidence type="ECO:0000313" key="2">
    <source>
        <dbReference type="Proteomes" id="UP000190367"/>
    </source>
</evidence>
<dbReference type="OrthoDB" id="956134at2"/>